<organism evidence="2 3">
    <name type="scientific">Caproicibacter fermentans</name>
    <dbReference type="NCBI Taxonomy" id="2576756"/>
    <lineage>
        <taxon>Bacteria</taxon>
        <taxon>Bacillati</taxon>
        <taxon>Bacillota</taxon>
        <taxon>Clostridia</taxon>
        <taxon>Eubacteriales</taxon>
        <taxon>Acutalibacteraceae</taxon>
        <taxon>Caproicibacter</taxon>
    </lineage>
</organism>
<keyword evidence="1" id="KW-1133">Transmembrane helix</keyword>
<feature type="transmembrane region" description="Helical" evidence="1">
    <location>
        <begin position="39"/>
        <end position="60"/>
    </location>
</feature>
<dbReference type="AlphaFoldDB" id="A0A7G8TAK0"/>
<feature type="transmembrane region" description="Helical" evidence="1">
    <location>
        <begin position="72"/>
        <end position="97"/>
    </location>
</feature>
<reference evidence="2 3" key="1">
    <citation type="submission" date="2020-08" db="EMBL/GenBank/DDBJ databases">
        <title>The isolate Caproiciproducens sp. 7D4C2 produces n-caproate at mildly acidic conditions from hexoses: genome and rBOX comparison with related strains and chain-elongating bacteria.</title>
        <authorList>
            <person name="Esquivel-Elizondo S."/>
            <person name="Bagci C."/>
            <person name="Temovska M."/>
            <person name="Jeon B.S."/>
            <person name="Bessarab I."/>
            <person name="Williams R.B.H."/>
            <person name="Huson D.H."/>
            <person name="Angenent L.T."/>
        </authorList>
    </citation>
    <scope>NUCLEOTIDE SEQUENCE [LARGE SCALE GENOMIC DNA]</scope>
    <source>
        <strain evidence="2 3">7D4C2</strain>
    </source>
</reference>
<gene>
    <name evidence="2" type="ORF">HCR03_18830</name>
</gene>
<evidence type="ECO:0000256" key="1">
    <source>
        <dbReference type="SAM" id="Phobius"/>
    </source>
</evidence>
<keyword evidence="1" id="KW-0812">Transmembrane</keyword>
<sequence length="98" mass="10651">MENKKHQKTSIAALIVSVLPLATFIPILLKITISDEIRNLWAGANILSILAGLCLSIVCVKSSESRNVLNIISTIICVVLILIVIGIIILALFLNFLQ</sequence>
<dbReference type="RefSeq" id="WP_187035872.1">
    <property type="nucleotide sequence ID" value="NZ_CP060286.1"/>
</dbReference>
<keyword evidence="1" id="KW-0472">Membrane</keyword>
<feature type="transmembrane region" description="Helical" evidence="1">
    <location>
        <begin position="12"/>
        <end position="33"/>
    </location>
</feature>
<evidence type="ECO:0000313" key="3">
    <source>
        <dbReference type="Proteomes" id="UP000515909"/>
    </source>
</evidence>
<dbReference type="EMBL" id="CP060286">
    <property type="protein sequence ID" value="QNK40641.1"/>
    <property type="molecule type" value="Genomic_DNA"/>
</dbReference>
<accession>A0A7G8TAK0</accession>
<dbReference type="Proteomes" id="UP000515909">
    <property type="component" value="Chromosome"/>
</dbReference>
<evidence type="ECO:0000313" key="2">
    <source>
        <dbReference type="EMBL" id="QNK40641.1"/>
    </source>
</evidence>
<proteinExistence type="predicted"/>
<name>A0A7G8TAK0_9FIRM</name>
<dbReference type="KEGG" id="cfem:HCR03_18830"/>
<protein>
    <submittedName>
        <fullName evidence="2">Uncharacterized protein</fullName>
    </submittedName>
</protein>